<evidence type="ECO:0000313" key="8">
    <source>
        <dbReference type="EMBL" id="SOO22611.1"/>
    </source>
</evidence>
<feature type="transmembrane region" description="Helical" evidence="7">
    <location>
        <begin position="280"/>
        <end position="303"/>
    </location>
</feature>
<proteinExistence type="predicted"/>
<dbReference type="Pfam" id="PF03631">
    <property type="entry name" value="Virul_fac_BrkB"/>
    <property type="match status" value="1"/>
</dbReference>
<gene>
    <name evidence="8" type="ORF">XFF6991_150372</name>
</gene>
<organism evidence="8 9">
    <name type="scientific">Xanthomonas campestris pv. phaseoli</name>
    <dbReference type="NCBI Taxonomy" id="317013"/>
    <lineage>
        <taxon>Bacteria</taxon>
        <taxon>Pseudomonadati</taxon>
        <taxon>Pseudomonadota</taxon>
        <taxon>Gammaproteobacteria</taxon>
        <taxon>Lysobacterales</taxon>
        <taxon>Lysobacteraceae</taxon>
        <taxon>Xanthomonas</taxon>
    </lineage>
</organism>
<evidence type="ECO:0000313" key="9">
    <source>
        <dbReference type="Proteomes" id="UP000234345"/>
    </source>
</evidence>
<evidence type="ECO:0000256" key="2">
    <source>
        <dbReference type="ARBA" id="ARBA00022475"/>
    </source>
</evidence>
<dbReference type="AlphaFoldDB" id="A0A7Z7IW00"/>
<keyword evidence="4 7" id="KW-1133">Transmembrane helix</keyword>
<evidence type="ECO:0000256" key="6">
    <source>
        <dbReference type="SAM" id="MobiDB-lite"/>
    </source>
</evidence>
<evidence type="ECO:0000256" key="1">
    <source>
        <dbReference type="ARBA" id="ARBA00004651"/>
    </source>
</evidence>
<feature type="region of interest" description="Disordered" evidence="6">
    <location>
        <begin position="318"/>
        <end position="347"/>
    </location>
</feature>
<feature type="transmembrane region" description="Helical" evidence="7">
    <location>
        <begin position="241"/>
        <end position="260"/>
    </location>
</feature>
<feature type="transmembrane region" description="Helical" evidence="7">
    <location>
        <begin position="67"/>
        <end position="87"/>
    </location>
</feature>
<keyword evidence="3 7" id="KW-0812">Transmembrane</keyword>
<dbReference type="PANTHER" id="PTHR30213">
    <property type="entry name" value="INNER MEMBRANE PROTEIN YHJD"/>
    <property type="match status" value="1"/>
</dbReference>
<name>A0A7Z7IW00_XANCH</name>
<accession>A0A7Z7IW00</accession>
<feature type="transmembrane region" description="Helical" evidence="7">
    <location>
        <begin position="178"/>
        <end position="202"/>
    </location>
</feature>
<keyword evidence="5 7" id="KW-0472">Membrane</keyword>
<keyword evidence="2" id="KW-1003">Cell membrane</keyword>
<evidence type="ECO:0000256" key="5">
    <source>
        <dbReference type="ARBA" id="ARBA00023136"/>
    </source>
</evidence>
<protein>
    <submittedName>
        <fullName evidence="8">Putative ribonuclease BN</fullName>
    </submittedName>
</protein>
<comment type="caution">
    <text evidence="8">The sequence shown here is derived from an EMBL/GenBank/DDBJ whole genome shotgun (WGS) entry which is preliminary data.</text>
</comment>
<feature type="transmembrane region" description="Helical" evidence="7">
    <location>
        <begin position="208"/>
        <end position="229"/>
    </location>
</feature>
<feature type="compositionally biased region" description="Low complexity" evidence="6">
    <location>
        <begin position="328"/>
        <end position="347"/>
    </location>
</feature>
<sequence length="347" mass="37481">MGKVFPHTDFALTSPPRQRYAPRILPPVTTLSSAYLHKHLSRLQRSVPMALLNRFIEIDVMTQAASLSFYALLSLAPLLVLLLWLTASLYPPAQEALVQQIGQLAGGSAAEVAQTVIRNATDQPGVGSLAGVWSTLLLFIGATAVFAQLQNALNLIFRTDKQRLDGLMAWLQKRVFSFGVILALGFLLIVSMIATTALQVVFARLPSVLPAVGYVTTLALYSLAFAFLYRYLPDRTVDWRQAFLGGVITAVLFALGRYAIGVYIATAAPGSAYGSMGTLVILLVWMYYASVVFFVGALITAVIDERVRSHRKLREAGVDPEHPPVIVPPADAAPASSAAESQALPRG</sequence>
<evidence type="ECO:0000256" key="7">
    <source>
        <dbReference type="SAM" id="Phobius"/>
    </source>
</evidence>
<feature type="transmembrane region" description="Helical" evidence="7">
    <location>
        <begin position="136"/>
        <end position="157"/>
    </location>
</feature>
<reference evidence="8 9" key="1">
    <citation type="submission" date="2017-10" db="EMBL/GenBank/DDBJ databases">
        <authorList>
            <person name="Regsiter A."/>
            <person name="William W."/>
        </authorList>
    </citation>
    <scope>NUCLEOTIDE SEQUENCE [LARGE SCALE GENOMIC DNA]</scope>
    <source>
        <strain evidence="8 9">CFBP6991</strain>
    </source>
</reference>
<evidence type="ECO:0000256" key="3">
    <source>
        <dbReference type="ARBA" id="ARBA00022692"/>
    </source>
</evidence>
<dbReference type="GO" id="GO:0005886">
    <property type="term" value="C:plasma membrane"/>
    <property type="evidence" value="ECO:0007669"/>
    <property type="project" value="UniProtKB-SubCell"/>
</dbReference>
<dbReference type="Proteomes" id="UP000234345">
    <property type="component" value="Unassembled WGS sequence"/>
</dbReference>
<dbReference type="InterPro" id="IPR017039">
    <property type="entry name" value="Virul_fac_BrkB"/>
</dbReference>
<dbReference type="PANTHER" id="PTHR30213:SF1">
    <property type="entry name" value="INNER MEMBRANE PROTEIN YHJD"/>
    <property type="match status" value="1"/>
</dbReference>
<comment type="subcellular location">
    <subcellularLocation>
        <location evidence="1">Cell membrane</location>
        <topology evidence="1">Multi-pass membrane protein</topology>
    </subcellularLocation>
</comment>
<dbReference type="EMBL" id="OCZC01000043">
    <property type="protein sequence ID" value="SOO22611.1"/>
    <property type="molecule type" value="Genomic_DNA"/>
</dbReference>
<evidence type="ECO:0000256" key="4">
    <source>
        <dbReference type="ARBA" id="ARBA00022989"/>
    </source>
</evidence>
<dbReference type="NCBIfam" id="TIGR00765">
    <property type="entry name" value="yihY_not_rbn"/>
    <property type="match status" value="1"/>
</dbReference>